<dbReference type="RefSeq" id="WP_111480003.1">
    <property type="nucleotide sequence ID" value="NZ_QHKM01000008.1"/>
</dbReference>
<keyword evidence="3" id="KW-1185">Reference proteome</keyword>
<dbReference type="AlphaFoldDB" id="A0A328BB71"/>
<proteinExistence type="predicted"/>
<feature type="chain" id="PRO_5016326336" description="T9SS C-terminal target domain-containing protein" evidence="1">
    <location>
        <begin position="28"/>
        <end position="709"/>
    </location>
</feature>
<dbReference type="Proteomes" id="UP000248553">
    <property type="component" value="Unassembled WGS sequence"/>
</dbReference>
<evidence type="ECO:0008006" key="4">
    <source>
        <dbReference type="Google" id="ProtNLM"/>
    </source>
</evidence>
<organism evidence="2 3">
    <name type="scientific">Hymenobacter edaphi</name>
    <dbReference type="NCBI Taxonomy" id="2211146"/>
    <lineage>
        <taxon>Bacteria</taxon>
        <taxon>Pseudomonadati</taxon>
        <taxon>Bacteroidota</taxon>
        <taxon>Cytophagia</taxon>
        <taxon>Cytophagales</taxon>
        <taxon>Hymenobacteraceae</taxon>
        <taxon>Hymenobacter</taxon>
    </lineage>
</organism>
<dbReference type="InterPro" id="IPR013783">
    <property type="entry name" value="Ig-like_fold"/>
</dbReference>
<gene>
    <name evidence="2" type="ORF">DLM85_20270</name>
</gene>
<evidence type="ECO:0000313" key="3">
    <source>
        <dbReference type="Proteomes" id="UP000248553"/>
    </source>
</evidence>
<name>A0A328BB71_9BACT</name>
<reference evidence="3" key="1">
    <citation type="submission" date="2018-05" db="EMBL/GenBank/DDBJ databases">
        <authorList>
            <person name="Nie L."/>
        </authorList>
    </citation>
    <scope>NUCLEOTIDE SEQUENCE [LARGE SCALE GENOMIC DNA]</scope>
    <source>
        <strain evidence="3">NL</strain>
    </source>
</reference>
<accession>A0A328BB71</accession>
<dbReference type="OrthoDB" id="857844at2"/>
<dbReference type="Gene3D" id="2.60.40.10">
    <property type="entry name" value="Immunoglobulins"/>
    <property type="match status" value="1"/>
</dbReference>
<keyword evidence="1" id="KW-0732">Signal</keyword>
<sequence length="709" mass="73938">MHTFTSLRRRTLAVLALLLSAALAARAQFATPALDGTITAAEYSGNNGGTWYLTWDDTYLYIAKTDGNAAEQTLIYLDVDPVLPATSGSNANGNTAGLNDYNMTPNLPFRADVRVYMQNSYIEFQTRNGSGGWGGFSSPSTGNIELLRSGNNRELRIRWASLPGLTGRPASFNWLGMQGSTGSPSFIYDQTPGANYAGNSSSTPDFRYYFTVSSTANGAATNPFSRTSFTYANAANLNLGALSLYDFSLNAPGGSVTRTGGAWTVDGSLVMLNGTLDFGSSSTALTARNVAVGGNSTLRLSSAIGGDLNVKGNLSIVGTFQPNNRSVDLTGTTQSISGGAPTTPIVFDYLNVGGSGTKTSTALLTVNQALNFQGGILSTGTQTLTLAGNATLSETATSYLRGRLQMSRDLSQVGTTYTYPDGLQLTPRAAPLPGLTTALRTTGTAATGDAGNASILRQYQLTAPTSTGLRYDVVFPYRDAELNGIPAANLYLYRSATDGAPWQPLPGASVDAGGRTVSRPGLTDLGTLTLGNAAAPLPVTLLGFAAEGAGPAAVALRWTTAQEKNNAGFGVERSVDGRNFTPIGTVAGAGSSSSARSYRFVDAGARRTTTLYYRLRQTDFDGTTAYSAVAAVAAAATALQLVPSPAHDWLSVTAAGDTHAPAATVLDLQGRIRLRGPLYHGQARLYVGALPAGVYVLRVGGQTARFLKQ</sequence>
<evidence type="ECO:0000256" key="1">
    <source>
        <dbReference type="SAM" id="SignalP"/>
    </source>
</evidence>
<feature type="signal peptide" evidence="1">
    <location>
        <begin position="1"/>
        <end position="27"/>
    </location>
</feature>
<evidence type="ECO:0000313" key="2">
    <source>
        <dbReference type="EMBL" id="RAK63885.1"/>
    </source>
</evidence>
<comment type="caution">
    <text evidence="2">The sequence shown here is derived from an EMBL/GenBank/DDBJ whole genome shotgun (WGS) entry which is preliminary data.</text>
</comment>
<protein>
    <recommendedName>
        <fullName evidence="4">T9SS C-terminal target domain-containing protein</fullName>
    </recommendedName>
</protein>
<dbReference type="EMBL" id="QHKM01000008">
    <property type="protein sequence ID" value="RAK63885.1"/>
    <property type="molecule type" value="Genomic_DNA"/>
</dbReference>